<evidence type="ECO:0000256" key="1">
    <source>
        <dbReference type="SAM" id="SignalP"/>
    </source>
</evidence>
<dbReference type="EMBL" id="CAIIXF020000004">
    <property type="protein sequence ID" value="CAH1781430.1"/>
    <property type="molecule type" value="Genomic_DNA"/>
</dbReference>
<dbReference type="OrthoDB" id="6328115at2759"/>
<protein>
    <submittedName>
        <fullName evidence="2">Uncharacterized protein</fullName>
    </submittedName>
</protein>
<accession>A0A8S4NIP3</accession>
<organism evidence="2 3">
    <name type="scientific">Owenia fusiformis</name>
    <name type="common">Polychaete worm</name>
    <dbReference type="NCBI Taxonomy" id="6347"/>
    <lineage>
        <taxon>Eukaryota</taxon>
        <taxon>Metazoa</taxon>
        <taxon>Spiralia</taxon>
        <taxon>Lophotrochozoa</taxon>
        <taxon>Annelida</taxon>
        <taxon>Polychaeta</taxon>
        <taxon>Sedentaria</taxon>
        <taxon>Canalipalpata</taxon>
        <taxon>Sabellida</taxon>
        <taxon>Oweniida</taxon>
        <taxon>Oweniidae</taxon>
        <taxon>Owenia</taxon>
    </lineage>
</organism>
<feature type="non-terminal residue" evidence="2">
    <location>
        <position position="1"/>
    </location>
</feature>
<dbReference type="Proteomes" id="UP000749559">
    <property type="component" value="Unassembled WGS sequence"/>
</dbReference>
<keyword evidence="1" id="KW-0732">Signal</keyword>
<keyword evidence="3" id="KW-1185">Reference proteome</keyword>
<comment type="caution">
    <text evidence="2">The sequence shown here is derived from an EMBL/GenBank/DDBJ whole genome shotgun (WGS) entry which is preliminary data.</text>
</comment>
<name>A0A8S4NIP3_OWEFU</name>
<gene>
    <name evidence="2" type="ORF">OFUS_LOCUS8008</name>
</gene>
<sequence>AASTMMEAQRITLIVAMVCVSPLTVSSQLTWVTAPGPICEATCTKFLSIPQWVCRGITNPFQQEGACLLLEDSQGCCAGCVRGAINASPAIADLLTFVTDTITRIIGIFNPFEQALINAVIADLVGLDFFGNMENILNNVDNQIVPTTCTWGQIFATRLWSIQDVCERILDSFDGRGGVFPQPQDRDAFTRVLDLVLWFKQCLLPRLLDLSGLECFKDDLGCEGRHHTFCKPDCRCSECRTNDDCNEPDRPNCRNNRAGIMICGDPHISQTIKGAEHRRLCYDFVGKPGSAYLFFRDHEIDVKTTFIEDEDANHESFVDYIGQINVTRKDIKISISPDQVILITSECETIYQWKEDTVNLAGGLMMIGKKQIRVYFNNDTVELIVTRKGRAKGTPFLNFGVTERAGLSTNAGGIMGWIGNKAVYKDEGPHSGYITLGEVTIPVYDNKDGCLKIDEEYLDKFSSILHLFEMD</sequence>
<feature type="signal peptide" evidence="1">
    <location>
        <begin position="1"/>
        <end position="27"/>
    </location>
</feature>
<proteinExistence type="predicted"/>
<feature type="chain" id="PRO_5035713511" evidence="1">
    <location>
        <begin position="28"/>
        <end position="471"/>
    </location>
</feature>
<evidence type="ECO:0000313" key="3">
    <source>
        <dbReference type="Proteomes" id="UP000749559"/>
    </source>
</evidence>
<dbReference type="AlphaFoldDB" id="A0A8S4NIP3"/>
<evidence type="ECO:0000313" key="2">
    <source>
        <dbReference type="EMBL" id="CAH1781430.1"/>
    </source>
</evidence>
<reference evidence="2" key="1">
    <citation type="submission" date="2022-03" db="EMBL/GenBank/DDBJ databases">
        <authorList>
            <person name="Martin C."/>
        </authorList>
    </citation>
    <scope>NUCLEOTIDE SEQUENCE</scope>
</reference>